<dbReference type="Proteomes" id="UP001154282">
    <property type="component" value="Unassembled WGS sequence"/>
</dbReference>
<dbReference type="AlphaFoldDB" id="A0AAV0HEK5"/>
<feature type="region of interest" description="Disordered" evidence="2">
    <location>
        <begin position="1"/>
        <end position="62"/>
    </location>
</feature>
<feature type="region of interest" description="Disordered" evidence="2">
    <location>
        <begin position="491"/>
        <end position="515"/>
    </location>
</feature>
<protein>
    <submittedName>
        <fullName evidence="4">Uncharacterized protein</fullName>
    </submittedName>
</protein>
<reference evidence="4" key="1">
    <citation type="submission" date="2022-08" db="EMBL/GenBank/DDBJ databases">
        <authorList>
            <person name="Gutierrez-Valencia J."/>
        </authorList>
    </citation>
    <scope>NUCLEOTIDE SEQUENCE</scope>
</reference>
<accession>A0AAV0HEK5</accession>
<name>A0AAV0HEK5_9ROSI</name>
<feature type="compositionally biased region" description="Basic residues" evidence="2">
    <location>
        <begin position="1"/>
        <end position="12"/>
    </location>
</feature>
<evidence type="ECO:0000256" key="3">
    <source>
        <dbReference type="SAM" id="Phobius"/>
    </source>
</evidence>
<feature type="coiled-coil region" evidence="1">
    <location>
        <begin position="186"/>
        <end position="220"/>
    </location>
</feature>
<evidence type="ECO:0000313" key="5">
    <source>
        <dbReference type="Proteomes" id="UP001154282"/>
    </source>
</evidence>
<evidence type="ECO:0000256" key="1">
    <source>
        <dbReference type="SAM" id="Coils"/>
    </source>
</evidence>
<organism evidence="4 5">
    <name type="scientific">Linum tenue</name>
    <dbReference type="NCBI Taxonomy" id="586396"/>
    <lineage>
        <taxon>Eukaryota</taxon>
        <taxon>Viridiplantae</taxon>
        <taxon>Streptophyta</taxon>
        <taxon>Embryophyta</taxon>
        <taxon>Tracheophyta</taxon>
        <taxon>Spermatophyta</taxon>
        <taxon>Magnoliopsida</taxon>
        <taxon>eudicotyledons</taxon>
        <taxon>Gunneridae</taxon>
        <taxon>Pentapetalae</taxon>
        <taxon>rosids</taxon>
        <taxon>fabids</taxon>
        <taxon>Malpighiales</taxon>
        <taxon>Linaceae</taxon>
        <taxon>Linum</taxon>
    </lineage>
</organism>
<keyword evidence="3" id="KW-1133">Transmembrane helix</keyword>
<keyword evidence="1" id="KW-0175">Coiled coil</keyword>
<proteinExistence type="predicted"/>
<dbReference type="Gene3D" id="1.10.287.1490">
    <property type="match status" value="1"/>
</dbReference>
<evidence type="ECO:0000313" key="4">
    <source>
        <dbReference type="EMBL" id="CAI0383669.1"/>
    </source>
</evidence>
<keyword evidence="3" id="KW-0472">Membrane</keyword>
<sequence>MAKKKSHNHNHNGKTENDETLNHPPPPPMHQQPEQEPVLAMADQQPPLSLSRTSSLEGSENEKLKALNKRLIDTVADKRRQVEALEREKKSLESELEKRGADFVVGSDERACSEIERSIAFAALKEREVIEKLTGDLESGRERLSRTCREKDIIEGELSGRVEEAEGLKAIVKEMEEKEKTSEGEILELKFEIERLSSQKEVVEEEVEVLKRVRDSAEMNLSVRVSEIEALKSEINAIETEKSDQIFKIGSLEEEIKGLNDSVASFTTENGLLSEKVIGLEMSYGDAIEKEKTLREDIDSLIEAQREKIKMVEALTEEKHSLVKMIDSVNGELEGKKELIEKLSREKEEVEGISKRKESEIAELLNKVSELADSLIAANDFIKTKEARNTELASECAQYRERLERVKVEKHDLQMALGDEQGYGANLRSKLAEVEARMEAAAVELEKSNSEKETLMEEKKAVEAEFESLKKLNGVIEKKLAETQVENGELEGKLKSSEMKLERAGSNSNRSVGAKVEEQMEAIKSCFRDKDAKVEEMKQRVGALENSVAEAEKKKSFWAMVSSVTTVVAAASLAFAVKVR</sequence>
<evidence type="ECO:0000256" key="2">
    <source>
        <dbReference type="SAM" id="MobiDB-lite"/>
    </source>
</evidence>
<feature type="transmembrane region" description="Helical" evidence="3">
    <location>
        <begin position="557"/>
        <end position="577"/>
    </location>
</feature>
<keyword evidence="5" id="KW-1185">Reference proteome</keyword>
<dbReference type="EMBL" id="CAMGYJ010000002">
    <property type="protein sequence ID" value="CAI0383669.1"/>
    <property type="molecule type" value="Genomic_DNA"/>
</dbReference>
<comment type="caution">
    <text evidence="4">The sequence shown here is derived from an EMBL/GenBank/DDBJ whole genome shotgun (WGS) entry which is preliminary data.</text>
</comment>
<feature type="compositionally biased region" description="Polar residues" evidence="2">
    <location>
        <begin position="46"/>
        <end position="58"/>
    </location>
</feature>
<feature type="compositionally biased region" description="Basic and acidic residues" evidence="2">
    <location>
        <begin position="491"/>
        <end position="503"/>
    </location>
</feature>
<gene>
    <name evidence="4" type="ORF">LITE_LOCUS4094</name>
</gene>
<keyword evidence="3" id="KW-0812">Transmembrane</keyword>